<gene>
    <name evidence="1" type="ORF">S06H3_41111</name>
</gene>
<organism evidence="1">
    <name type="scientific">marine sediment metagenome</name>
    <dbReference type="NCBI Taxonomy" id="412755"/>
    <lineage>
        <taxon>unclassified sequences</taxon>
        <taxon>metagenomes</taxon>
        <taxon>ecological metagenomes</taxon>
    </lineage>
</organism>
<comment type="caution">
    <text evidence="1">The sequence shown here is derived from an EMBL/GenBank/DDBJ whole genome shotgun (WGS) entry which is preliminary data.</text>
</comment>
<dbReference type="EMBL" id="BARV01025295">
    <property type="protein sequence ID" value="GAI42864.1"/>
    <property type="molecule type" value="Genomic_DNA"/>
</dbReference>
<accession>X1QHX4</accession>
<proteinExistence type="predicted"/>
<reference evidence="1" key="1">
    <citation type="journal article" date="2014" name="Front. Microbiol.">
        <title>High frequency of phylogenetically diverse reductive dehalogenase-homologous genes in deep subseafloor sedimentary metagenomes.</title>
        <authorList>
            <person name="Kawai M."/>
            <person name="Futagami T."/>
            <person name="Toyoda A."/>
            <person name="Takaki Y."/>
            <person name="Nishi S."/>
            <person name="Hori S."/>
            <person name="Arai W."/>
            <person name="Tsubouchi T."/>
            <person name="Morono Y."/>
            <person name="Uchiyama I."/>
            <person name="Ito T."/>
            <person name="Fujiyama A."/>
            <person name="Inagaki F."/>
            <person name="Takami H."/>
        </authorList>
    </citation>
    <scope>NUCLEOTIDE SEQUENCE</scope>
    <source>
        <strain evidence="1">Expedition CK06-06</strain>
    </source>
</reference>
<feature type="non-terminal residue" evidence="1">
    <location>
        <position position="1"/>
    </location>
</feature>
<name>X1QHX4_9ZZZZ</name>
<protein>
    <submittedName>
        <fullName evidence="1">Uncharacterized protein</fullName>
    </submittedName>
</protein>
<dbReference type="AlphaFoldDB" id="X1QHX4"/>
<sequence length="70" mass="7735">NQTMETVLRKLNSSPALASNIGEAKGLDFDHITLGSGRISMIQIMDDMVNVNIHIGSLTWTFEDPFALEE</sequence>
<evidence type="ECO:0000313" key="1">
    <source>
        <dbReference type="EMBL" id="GAI42864.1"/>
    </source>
</evidence>